<dbReference type="PANTHER" id="PTHR43792:SF8">
    <property type="entry name" value="[RIBOSOMAL PROTEIN US5]-ALANINE N-ACETYLTRANSFERASE"/>
    <property type="match status" value="1"/>
</dbReference>
<reference evidence="6" key="1">
    <citation type="submission" date="2019-09" db="EMBL/GenBank/DDBJ databases">
        <title>Antimicrobial potential of Antarctic Bacteria.</title>
        <authorList>
            <person name="Benaud N."/>
            <person name="Edwards R.J."/>
            <person name="Ferrari B.C."/>
        </authorList>
    </citation>
    <scope>NUCLEOTIDE SEQUENCE [LARGE SCALE GENOMIC DNA]</scope>
    <source>
        <strain evidence="6">INR9</strain>
    </source>
</reference>
<sequence>MALDFADRELPGGLLLRLRREEDAAALAAAYLRNRGHLAPWDPTRSEEFFTEAGQRTRTLELLALRSLETAVPLVIVDGDEIAGGMDLSNIVRGAFQSAMVGYWLDRDHTGRGLASVALSALVDAARDDYALHRVQAATLLANHASQSVLTRAGFERIGVAPDYLKIAGRWQDHVLFQKILHD</sequence>
<gene>
    <name evidence="5" type="ORF">F1C12_07955</name>
</gene>
<dbReference type="AlphaFoldDB" id="A0A7G6Y9A6"/>
<dbReference type="EMBL" id="CP043641">
    <property type="protein sequence ID" value="QNE35071.1"/>
    <property type="molecule type" value="Genomic_DNA"/>
</dbReference>
<dbReference type="InterPro" id="IPR000182">
    <property type="entry name" value="GNAT_dom"/>
</dbReference>
<accession>A0A7G6Y9A6</accession>
<dbReference type="InterPro" id="IPR016181">
    <property type="entry name" value="Acyl_CoA_acyltransferase"/>
</dbReference>
<dbReference type="PANTHER" id="PTHR43792">
    <property type="entry name" value="GNAT FAMILY, PUTATIVE (AFU_ORTHOLOGUE AFUA_3G00765)-RELATED-RELATED"/>
    <property type="match status" value="1"/>
</dbReference>
<keyword evidence="1 5" id="KW-0808">Transferase</keyword>
<comment type="similarity">
    <text evidence="3">Belongs to the acetyltransferase family. RimJ subfamily.</text>
</comment>
<evidence type="ECO:0000256" key="3">
    <source>
        <dbReference type="ARBA" id="ARBA00038502"/>
    </source>
</evidence>
<dbReference type="SUPFAM" id="SSF55729">
    <property type="entry name" value="Acyl-CoA N-acyltransferases (Nat)"/>
    <property type="match status" value="1"/>
</dbReference>
<dbReference type="Gene3D" id="3.40.630.30">
    <property type="match status" value="1"/>
</dbReference>
<organism evidence="5 6">
    <name type="scientific">Leifsonia shinshuensis</name>
    <dbReference type="NCBI Taxonomy" id="150026"/>
    <lineage>
        <taxon>Bacteria</taxon>
        <taxon>Bacillati</taxon>
        <taxon>Actinomycetota</taxon>
        <taxon>Actinomycetes</taxon>
        <taxon>Micrococcales</taxon>
        <taxon>Microbacteriaceae</taxon>
        <taxon>Leifsonia</taxon>
    </lineage>
</organism>
<protein>
    <submittedName>
        <fullName evidence="5">GNAT family N-acetyltransferase</fullName>
    </submittedName>
</protein>
<dbReference type="RefSeq" id="WP_185278239.1">
    <property type="nucleotide sequence ID" value="NZ_CP043641.1"/>
</dbReference>
<keyword evidence="2" id="KW-0012">Acyltransferase</keyword>
<evidence type="ECO:0000256" key="1">
    <source>
        <dbReference type="ARBA" id="ARBA00022679"/>
    </source>
</evidence>
<dbReference type="GO" id="GO:0005737">
    <property type="term" value="C:cytoplasm"/>
    <property type="evidence" value="ECO:0007669"/>
    <property type="project" value="TreeGrafter"/>
</dbReference>
<dbReference type="Proteomes" id="UP000515511">
    <property type="component" value="Chromosome"/>
</dbReference>
<dbReference type="GO" id="GO:0008999">
    <property type="term" value="F:protein-N-terminal-alanine acetyltransferase activity"/>
    <property type="evidence" value="ECO:0007669"/>
    <property type="project" value="TreeGrafter"/>
</dbReference>
<feature type="domain" description="N-acetyltransferase" evidence="4">
    <location>
        <begin position="14"/>
        <end position="182"/>
    </location>
</feature>
<evidence type="ECO:0000259" key="4">
    <source>
        <dbReference type="PROSITE" id="PS51186"/>
    </source>
</evidence>
<evidence type="ECO:0000313" key="5">
    <source>
        <dbReference type="EMBL" id="QNE35071.1"/>
    </source>
</evidence>
<dbReference type="PROSITE" id="PS51186">
    <property type="entry name" value="GNAT"/>
    <property type="match status" value="1"/>
</dbReference>
<dbReference type="Pfam" id="PF13302">
    <property type="entry name" value="Acetyltransf_3"/>
    <property type="match status" value="1"/>
</dbReference>
<dbReference type="KEGG" id="lse:F1C12_07955"/>
<dbReference type="InterPro" id="IPR051531">
    <property type="entry name" value="N-acetyltransferase"/>
</dbReference>
<name>A0A7G6Y9A6_9MICO</name>
<proteinExistence type="inferred from homology"/>
<evidence type="ECO:0000313" key="6">
    <source>
        <dbReference type="Proteomes" id="UP000515511"/>
    </source>
</evidence>
<evidence type="ECO:0000256" key="2">
    <source>
        <dbReference type="ARBA" id="ARBA00023315"/>
    </source>
</evidence>